<evidence type="ECO:0000313" key="4">
    <source>
        <dbReference type="Proteomes" id="UP000552241"/>
    </source>
</evidence>
<dbReference type="InterPro" id="IPR008988">
    <property type="entry name" value="Transcriptional_repressor_C"/>
</dbReference>
<comment type="caution">
    <text evidence="3">The sequence shown here is derived from an EMBL/GenBank/DDBJ whole genome shotgun (WGS) entry which is preliminary data.</text>
</comment>
<gene>
    <name evidence="3" type="ORF">HU137_06060</name>
</gene>
<reference evidence="3 4" key="1">
    <citation type="submission" date="2020-07" db="EMBL/GenBank/DDBJ databases">
        <title>Moheibacter lacus sp. nov., a member of the family Flavobacteriaceae isolated from freshwater lake sediment.</title>
        <authorList>
            <person name="Liu Y."/>
        </authorList>
    </citation>
    <scope>NUCLEOTIDE SEQUENCE [LARGE SCALE GENOMIC DNA]</scope>
    <source>
        <strain evidence="3 4">BDHS18</strain>
    </source>
</reference>
<dbReference type="RefSeq" id="WP_182042893.1">
    <property type="nucleotide sequence ID" value="NZ_JACDZE010000001.1"/>
</dbReference>
<dbReference type="SMART" id="SM00899">
    <property type="entry name" value="FeoA"/>
    <property type="match status" value="1"/>
</dbReference>
<organism evidence="3 4">
    <name type="scientific">Moheibacter lacus</name>
    <dbReference type="NCBI Taxonomy" id="2745851"/>
    <lineage>
        <taxon>Bacteria</taxon>
        <taxon>Pseudomonadati</taxon>
        <taxon>Bacteroidota</taxon>
        <taxon>Flavobacteriia</taxon>
        <taxon>Flavobacteriales</taxon>
        <taxon>Weeksellaceae</taxon>
        <taxon>Moheibacter</taxon>
    </lineage>
</organism>
<dbReference type="GO" id="GO:0046914">
    <property type="term" value="F:transition metal ion binding"/>
    <property type="evidence" value="ECO:0007669"/>
    <property type="project" value="InterPro"/>
</dbReference>
<dbReference type="InterPro" id="IPR007167">
    <property type="entry name" value="Fe-transptr_FeoA-like"/>
</dbReference>
<protein>
    <submittedName>
        <fullName evidence="3">Ferrous iron transport protein A</fullName>
    </submittedName>
</protein>
<keyword evidence="1" id="KW-0408">Iron</keyword>
<dbReference type="InterPro" id="IPR038157">
    <property type="entry name" value="FeoA_core_dom"/>
</dbReference>
<keyword evidence="4" id="KW-1185">Reference proteome</keyword>
<dbReference type="Proteomes" id="UP000552241">
    <property type="component" value="Unassembled WGS sequence"/>
</dbReference>
<dbReference type="Pfam" id="PF04023">
    <property type="entry name" value="FeoA"/>
    <property type="match status" value="1"/>
</dbReference>
<proteinExistence type="predicted"/>
<accession>A0A838ZQD2</accession>
<name>A0A838ZQD2_9FLAO</name>
<dbReference type="AlphaFoldDB" id="A0A838ZQD2"/>
<dbReference type="SUPFAM" id="SSF50037">
    <property type="entry name" value="C-terminal domain of transcriptional repressors"/>
    <property type="match status" value="1"/>
</dbReference>
<evidence type="ECO:0000259" key="2">
    <source>
        <dbReference type="SMART" id="SM00899"/>
    </source>
</evidence>
<evidence type="ECO:0000256" key="1">
    <source>
        <dbReference type="ARBA" id="ARBA00023004"/>
    </source>
</evidence>
<dbReference type="Gene3D" id="2.30.30.90">
    <property type="match status" value="1"/>
</dbReference>
<evidence type="ECO:0000313" key="3">
    <source>
        <dbReference type="EMBL" id="MBA5629335.1"/>
    </source>
</evidence>
<dbReference type="EMBL" id="JACDZE010000001">
    <property type="protein sequence ID" value="MBA5629335.1"/>
    <property type="molecule type" value="Genomic_DNA"/>
</dbReference>
<feature type="domain" description="Ferrous iron transporter FeoA-like" evidence="2">
    <location>
        <begin position="5"/>
        <end position="78"/>
    </location>
</feature>
<sequence length="80" mass="8841">MSDNQTIFDLKIGDSGRISGFSSEDIPMKFYELGLTPGSFVTLKKRLPFGGPVCVQIMDSVQLIALRDTEANSILIEKFL</sequence>